<reference evidence="6 7" key="1">
    <citation type="journal article" date="2019" name="Int. J. Syst. Evol. Microbiol.">
        <title>The Global Catalogue of Microorganisms (GCM) 10K type strain sequencing project: providing services to taxonomists for standard genome sequencing and annotation.</title>
        <authorList>
            <consortium name="The Broad Institute Genomics Platform"/>
            <consortium name="The Broad Institute Genome Sequencing Center for Infectious Disease"/>
            <person name="Wu L."/>
            <person name="Ma J."/>
        </authorList>
    </citation>
    <scope>NUCLEOTIDE SEQUENCE [LARGE SCALE GENOMIC DNA]</scope>
    <source>
        <strain evidence="6 7">DT72</strain>
    </source>
</reference>
<feature type="coiled-coil region" evidence="3">
    <location>
        <begin position="370"/>
        <end position="397"/>
    </location>
</feature>
<dbReference type="PANTHER" id="PTHR34236:SF1">
    <property type="entry name" value="DIMETHYL SULFOXIDE REDUCTASE TRANSCRIPTIONAL ACTIVATOR"/>
    <property type="match status" value="1"/>
</dbReference>
<dbReference type="InterPro" id="IPR000014">
    <property type="entry name" value="PAS"/>
</dbReference>
<dbReference type="InterPro" id="IPR013656">
    <property type="entry name" value="PAS_4"/>
</dbReference>
<dbReference type="Pfam" id="PF01590">
    <property type="entry name" value="GAF"/>
    <property type="match status" value="1"/>
</dbReference>
<dbReference type="PROSITE" id="PS50112">
    <property type="entry name" value="PAS"/>
    <property type="match status" value="1"/>
</dbReference>
<dbReference type="InterPro" id="IPR029016">
    <property type="entry name" value="GAF-like_dom_sf"/>
</dbReference>
<dbReference type="InterPro" id="IPR035965">
    <property type="entry name" value="PAS-like_dom_sf"/>
</dbReference>
<dbReference type="SMART" id="SM00091">
    <property type="entry name" value="PAS"/>
    <property type="match status" value="1"/>
</dbReference>
<keyword evidence="7" id="KW-1185">Reference proteome</keyword>
<dbReference type="InterPro" id="IPR007050">
    <property type="entry name" value="HTH_bacterioopsin"/>
</dbReference>
<dbReference type="NCBIfam" id="TIGR00229">
    <property type="entry name" value="sensory_box"/>
    <property type="match status" value="1"/>
</dbReference>
<gene>
    <name evidence="6" type="ORF">ACFQJ6_11500</name>
</gene>
<evidence type="ECO:0000313" key="7">
    <source>
        <dbReference type="Proteomes" id="UP001596407"/>
    </source>
</evidence>
<keyword evidence="1" id="KW-0805">Transcription regulation</keyword>
<dbReference type="InterPro" id="IPR036388">
    <property type="entry name" value="WH-like_DNA-bd_sf"/>
</dbReference>
<dbReference type="PROSITE" id="PS50113">
    <property type="entry name" value="PAC"/>
    <property type="match status" value="1"/>
</dbReference>
<dbReference type="Pfam" id="PF04967">
    <property type="entry name" value="HTH_10"/>
    <property type="match status" value="1"/>
</dbReference>
<dbReference type="EMBL" id="JBHSZH010000005">
    <property type="protein sequence ID" value="MFC7080648.1"/>
    <property type="molecule type" value="Genomic_DNA"/>
</dbReference>
<dbReference type="Proteomes" id="UP001596407">
    <property type="component" value="Unassembled WGS sequence"/>
</dbReference>
<dbReference type="Pfam" id="PF08448">
    <property type="entry name" value="PAS_4"/>
    <property type="match status" value="1"/>
</dbReference>
<dbReference type="CDD" id="cd00130">
    <property type="entry name" value="PAS"/>
    <property type="match status" value="1"/>
</dbReference>
<accession>A0ABD5WNI4</accession>
<feature type="domain" description="PAS" evidence="4">
    <location>
        <begin position="106"/>
        <end position="160"/>
    </location>
</feature>
<evidence type="ECO:0000313" key="6">
    <source>
        <dbReference type="EMBL" id="MFC7080648.1"/>
    </source>
</evidence>
<comment type="caution">
    <text evidence="6">The sequence shown here is derived from an EMBL/GenBank/DDBJ whole genome shotgun (WGS) entry which is preliminary data.</text>
</comment>
<evidence type="ECO:0000256" key="1">
    <source>
        <dbReference type="ARBA" id="ARBA00023015"/>
    </source>
</evidence>
<organism evidence="6 7">
    <name type="scientific">Halorussus caseinilyticus</name>
    <dbReference type="NCBI Taxonomy" id="3034025"/>
    <lineage>
        <taxon>Archaea</taxon>
        <taxon>Methanobacteriati</taxon>
        <taxon>Methanobacteriota</taxon>
        <taxon>Stenosarchaea group</taxon>
        <taxon>Halobacteria</taxon>
        <taxon>Halobacteriales</taxon>
        <taxon>Haladaptataceae</taxon>
        <taxon>Halorussus</taxon>
    </lineage>
</organism>
<sequence length="788" mass="87435">MARGAVGSATVGTERDSQAGYTLLSSEPVVVTDLDSETRFSGPDLLTSHDVNSGISTIIGSPENPWGILGTHDTDERSYAEYDVQFVQSIAHILTTVVQRRERERGLERSEAMLDAVSDGVYALDADSRFVAVNDAYVELTGYDRADLLGEHASTVVGPDLYEDAKWIQTALEGDEDVVTMEATMPTADGDSVPVEARVAPLRLGDVMGRVGVVRDVSDRKRREEKLASLNEMLQSLADAESHTSICDLGVDAAVETLGFPNAAVALYDTEGNSLVSTVRRWSGGDIDDVLLSGHGDDVAWRTFVESESKAFDDLGTELDADTEMKSALVVPLGKHGVFVAAAPERGAFDATDRSLADMLCSNVRSALDRAERESELRNQRNDLREKNRELERVNRLNSVIREITKALTEASSQEDVMQAMCNRLTEAGPYRFAWFGTYDRVTDEIHPEAWAGSGEGYLEDIEVSADAESSHGRGPAGRAVRTGELQVQNDLLGDPPFEPWREQALKRGYRASVSVPVRYGGTLWGVLNLYASESGVFDAMERTVLSELGETIGYALNALEQREALVSERSIELDFRIHGTGSPVLEFVDRTGAEFEFETAVQRRDGRLHAFFTIRNAPPEETLQYVEDVSWIEDVHLVTERDGEYLYECALADQSFLRSLMDRGAMPRTLTASEEEGRFVIRLPQSADVRAFVDLFENYYDDVELVARRERDEPVMTRQDFESELAERLTERQAEVLRMAYFSGFFDWPRGSTAEEIAQALDVSQPTVSRHIRGAERVLFGLLFEES</sequence>
<dbReference type="Gene3D" id="3.30.450.20">
    <property type="entry name" value="PAS domain"/>
    <property type="match status" value="1"/>
</dbReference>
<evidence type="ECO:0000256" key="3">
    <source>
        <dbReference type="SAM" id="Coils"/>
    </source>
</evidence>
<keyword evidence="3" id="KW-0175">Coiled coil</keyword>
<proteinExistence type="predicted"/>
<name>A0ABD5WNI4_9EURY</name>
<dbReference type="Gene3D" id="1.10.10.10">
    <property type="entry name" value="Winged helix-like DNA-binding domain superfamily/Winged helix DNA-binding domain"/>
    <property type="match status" value="1"/>
</dbReference>
<feature type="domain" description="PAC" evidence="5">
    <location>
        <begin position="179"/>
        <end position="229"/>
    </location>
</feature>
<dbReference type="InterPro" id="IPR000700">
    <property type="entry name" value="PAS-assoc_C"/>
</dbReference>
<dbReference type="AlphaFoldDB" id="A0ABD5WNI4"/>
<dbReference type="InterPro" id="IPR003018">
    <property type="entry name" value="GAF"/>
</dbReference>
<dbReference type="SUPFAM" id="SSF55785">
    <property type="entry name" value="PYP-like sensor domain (PAS domain)"/>
    <property type="match status" value="1"/>
</dbReference>
<dbReference type="SUPFAM" id="SSF88659">
    <property type="entry name" value="Sigma3 and sigma4 domains of RNA polymerase sigma factors"/>
    <property type="match status" value="1"/>
</dbReference>
<evidence type="ECO:0000259" key="5">
    <source>
        <dbReference type="PROSITE" id="PS50113"/>
    </source>
</evidence>
<protein>
    <submittedName>
        <fullName evidence="6">Bacterio-opsin activator domain-containing protein</fullName>
    </submittedName>
</protein>
<dbReference type="InterPro" id="IPR031803">
    <property type="entry name" value="BAT_GAF/HTH-assoc"/>
</dbReference>
<dbReference type="SMART" id="SM00065">
    <property type="entry name" value="GAF"/>
    <property type="match status" value="2"/>
</dbReference>
<dbReference type="SUPFAM" id="SSF55781">
    <property type="entry name" value="GAF domain-like"/>
    <property type="match status" value="3"/>
</dbReference>
<evidence type="ECO:0000259" key="4">
    <source>
        <dbReference type="PROSITE" id="PS50112"/>
    </source>
</evidence>
<keyword evidence="2" id="KW-0804">Transcription</keyword>
<dbReference type="InterPro" id="IPR013324">
    <property type="entry name" value="RNA_pol_sigma_r3/r4-like"/>
</dbReference>
<dbReference type="Pfam" id="PF13185">
    <property type="entry name" value="GAF_2"/>
    <property type="match status" value="2"/>
</dbReference>
<dbReference type="Pfam" id="PF15915">
    <property type="entry name" value="BAT"/>
    <property type="match status" value="1"/>
</dbReference>
<dbReference type="PANTHER" id="PTHR34236">
    <property type="entry name" value="DIMETHYL SULFOXIDE REDUCTASE TRANSCRIPTIONAL ACTIVATOR"/>
    <property type="match status" value="1"/>
</dbReference>
<dbReference type="Gene3D" id="3.30.450.40">
    <property type="match status" value="3"/>
</dbReference>
<dbReference type="RefSeq" id="WP_382209818.1">
    <property type="nucleotide sequence ID" value="NZ_JBHSZH010000005.1"/>
</dbReference>
<evidence type="ECO:0000256" key="2">
    <source>
        <dbReference type="ARBA" id="ARBA00023163"/>
    </source>
</evidence>